<comment type="caution">
    <text evidence="1">The sequence shown here is derived from an EMBL/GenBank/DDBJ whole genome shotgun (WGS) entry which is preliminary data.</text>
</comment>
<evidence type="ECO:0000313" key="1">
    <source>
        <dbReference type="EMBL" id="HJG36960.1"/>
    </source>
</evidence>
<evidence type="ECO:0000313" key="2">
    <source>
        <dbReference type="Proteomes" id="UP000753256"/>
    </source>
</evidence>
<dbReference type="RefSeq" id="WP_273189437.1">
    <property type="nucleotide sequence ID" value="NZ_DYUZ01000015.1"/>
</dbReference>
<proteinExistence type="predicted"/>
<dbReference type="EMBL" id="DYUZ01000015">
    <property type="protein sequence ID" value="HJG36960.1"/>
    <property type="molecule type" value="Genomic_DNA"/>
</dbReference>
<reference evidence="1" key="1">
    <citation type="journal article" date="2021" name="PeerJ">
        <title>Extensive microbial diversity within the chicken gut microbiome revealed by metagenomics and culture.</title>
        <authorList>
            <person name="Gilroy R."/>
            <person name="Ravi A."/>
            <person name="Getino M."/>
            <person name="Pursley I."/>
            <person name="Horton D.L."/>
            <person name="Alikhan N.F."/>
            <person name="Baker D."/>
            <person name="Gharbi K."/>
            <person name="Hall N."/>
            <person name="Watson M."/>
            <person name="Adriaenssens E.M."/>
            <person name="Foster-Nyarko E."/>
            <person name="Jarju S."/>
            <person name="Secka A."/>
            <person name="Antonio M."/>
            <person name="Oren A."/>
            <person name="Chaudhuri R.R."/>
            <person name="La Ragione R."/>
            <person name="Hildebrand F."/>
            <person name="Pallen M.J."/>
        </authorList>
    </citation>
    <scope>NUCLEOTIDE SEQUENCE</scope>
    <source>
        <strain evidence="1">ChiHjej13B12-9602</strain>
    </source>
</reference>
<name>A0A921IVR2_9ACTN</name>
<gene>
    <name evidence="1" type="ORF">K8V70_03725</name>
</gene>
<protein>
    <submittedName>
        <fullName evidence="1">Uncharacterized protein</fullName>
    </submittedName>
</protein>
<dbReference type="Proteomes" id="UP000753256">
    <property type="component" value="Unassembled WGS sequence"/>
</dbReference>
<sequence length="325" mass="36277">MAHAVDIRLSDMFDAAEHVARCLVLTSQADQRAARRRDREILFLAPRICVRAVYWRKLGPKQKVIHLARALAEIHPDWMFTHTTAAVLHGLYVSYADIQKDGKPLLHVRGKSETLVYPEFTVKTGLFLPEIRVKKQVLGVPAADAMTTALECACSLTFPKALAIADSADRFYGLGRGAMLSVIEQCGRGLRGIKTACRAFSHANPASENGGESMARGVMIEEGFQEPLVQVPVIDCIDGEEYRTNFAWMDEVRAIAFGEPDGQEKLLNEEMRAGRSVAHAVRDERLRESRLTINGVKVVRFTMEIVENRQAFTNLLDAYGIPRVR</sequence>
<reference evidence="1" key="2">
    <citation type="submission" date="2021-09" db="EMBL/GenBank/DDBJ databases">
        <authorList>
            <person name="Gilroy R."/>
        </authorList>
    </citation>
    <scope>NUCLEOTIDE SEQUENCE</scope>
    <source>
        <strain evidence="1">ChiHjej13B12-9602</strain>
    </source>
</reference>
<organism evidence="1 2">
    <name type="scientific">Enorma phocaeensis</name>
    <dbReference type="NCBI Taxonomy" id="1871019"/>
    <lineage>
        <taxon>Bacteria</taxon>
        <taxon>Bacillati</taxon>
        <taxon>Actinomycetota</taxon>
        <taxon>Coriobacteriia</taxon>
        <taxon>Coriobacteriales</taxon>
        <taxon>Coriobacteriaceae</taxon>
        <taxon>Enorma</taxon>
    </lineage>
</organism>
<accession>A0A921IVR2</accession>
<dbReference type="AlphaFoldDB" id="A0A921IVR2"/>